<feature type="transmembrane region" description="Helical" evidence="1">
    <location>
        <begin position="118"/>
        <end position="137"/>
    </location>
</feature>
<keyword evidence="1" id="KW-0812">Transmembrane</keyword>
<organism evidence="3 4">
    <name type="scientific">Anaeromassilibacillus senegalensis</name>
    <dbReference type="NCBI Taxonomy" id="1673717"/>
    <lineage>
        <taxon>Bacteria</taxon>
        <taxon>Bacillati</taxon>
        <taxon>Bacillota</taxon>
        <taxon>Clostridia</taxon>
        <taxon>Eubacteriales</taxon>
        <taxon>Acutalibacteraceae</taxon>
        <taxon>Anaeromassilibacillus</taxon>
    </lineage>
</organism>
<dbReference type="PANTHER" id="PTHR36834:SF1">
    <property type="entry name" value="INTEGRAL MEMBRANE PROTEIN"/>
    <property type="match status" value="1"/>
</dbReference>
<evidence type="ECO:0000313" key="4">
    <source>
        <dbReference type="Proteomes" id="UP001298681"/>
    </source>
</evidence>
<dbReference type="EMBL" id="JAKNHQ010000006">
    <property type="protein sequence ID" value="MCG4610486.1"/>
    <property type="molecule type" value="Genomic_DNA"/>
</dbReference>
<gene>
    <name evidence="3" type="ORF">L0P57_06010</name>
</gene>
<evidence type="ECO:0000259" key="2">
    <source>
        <dbReference type="Pfam" id="PF04892"/>
    </source>
</evidence>
<protein>
    <submittedName>
        <fullName evidence="3">VanZ family protein</fullName>
    </submittedName>
</protein>
<dbReference type="Proteomes" id="UP001298681">
    <property type="component" value="Unassembled WGS sequence"/>
</dbReference>
<reference evidence="3 4" key="1">
    <citation type="submission" date="2022-01" db="EMBL/GenBank/DDBJ databases">
        <title>Collection of gut derived symbiotic bacterial strains cultured from healthy donors.</title>
        <authorList>
            <person name="Lin H."/>
            <person name="Kohout C."/>
            <person name="Waligurski E."/>
            <person name="Pamer E.G."/>
        </authorList>
    </citation>
    <scope>NUCLEOTIDE SEQUENCE [LARGE SCALE GENOMIC DNA]</scope>
    <source>
        <strain evidence="3 4">DFI.7.58</strain>
    </source>
</reference>
<feature type="transmembrane region" description="Helical" evidence="1">
    <location>
        <begin position="39"/>
        <end position="69"/>
    </location>
</feature>
<sequence>MFLGVLITGIPLSLVLGALLYFPFFLWKRKLHLSALRHLTVYALICFTILVFDATLLIGGINFMPPYYFLNLAPFEWLRHPYEMGMERMASQLVLNILMFVPFGLLLPMVFPRLRACWKTLLAALGITVLIEVLQYFTGRSADIDDVIMNVLGAVMGYGLFALLNKALQSRKWWQNMLGAQLPASLRK</sequence>
<name>A0ABS9MIC4_9FIRM</name>
<dbReference type="PANTHER" id="PTHR36834">
    <property type="entry name" value="MEMBRANE PROTEIN-RELATED"/>
    <property type="match status" value="1"/>
</dbReference>
<feature type="domain" description="VanZ-like" evidence="2">
    <location>
        <begin position="41"/>
        <end position="164"/>
    </location>
</feature>
<dbReference type="InterPro" id="IPR053150">
    <property type="entry name" value="Teicoplanin_resist-assoc"/>
</dbReference>
<evidence type="ECO:0000313" key="3">
    <source>
        <dbReference type="EMBL" id="MCG4610486.1"/>
    </source>
</evidence>
<keyword evidence="1" id="KW-0472">Membrane</keyword>
<feature type="transmembrane region" description="Helical" evidence="1">
    <location>
        <begin position="149"/>
        <end position="168"/>
    </location>
</feature>
<dbReference type="RefSeq" id="WP_191405408.1">
    <property type="nucleotide sequence ID" value="NZ_JAKNHQ010000006.1"/>
</dbReference>
<feature type="transmembrane region" description="Helical" evidence="1">
    <location>
        <begin position="89"/>
        <end position="111"/>
    </location>
</feature>
<proteinExistence type="predicted"/>
<feature type="transmembrane region" description="Helical" evidence="1">
    <location>
        <begin position="6"/>
        <end position="27"/>
    </location>
</feature>
<keyword evidence="4" id="KW-1185">Reference proteome</keyword>
<accession>A0ABS9MIC4</accession>
<comment type="caution">
    <text evidence="3">The sequence shown here is derived from an EMBL/GenBank/DDBJ whole genome shotgun (WGS) entry which is preliminary data.</text>
</comment>
<dbReference type="Pfam" id="PF04892">
    <property type="entry name" value="VanZ"/>
    <property type="match status" value="1"/>
</dbReference>
<dbReference type="InterPro" id="IPR006976">
    <property type="entry name" value="VanZ-like"/>
</dbReference>
<evidence type="ECO:0000256" key="1">
    <source>
        <dbReference type="SAM" id="Phobius"/>
    </source>
</evidence>
<keyword evidence="1" id="KW-1133">Transmembrane helix</keyword>